<dbReference type="PANTHER" id="PTHR31061:SF24">
    <property type="entry name" value="LD22376P"/>
    <property type="match status" value="1"/>
</dbReference>
<evidence type="ECO:0000313" key="2">
    <source>
        <dbReference type="EMBL" id="AWL09828.1"/>
    </source>
</evidence>
<keyword evidence="1" id="KW-1133">Transmembrane helix</keyword>
<dbReference type="AlphaFoldDB" id="A0A2S2DWQ6"/>
<keyword evidence="1" id="KW-0472">Membrane</keyword>
<dbReference type="PANTHER" id="PTHR31061">
    <property type="entry name" value="LD22376P"/>
    <property type="match status" value="1"/>
</dbReference>
<keyword evidence="3" id="KW-1185">Reference proteome</keyword>
<feature type="transmembrane region" description="Helical" evidence="1">
    <location>
        <begin position="222"/>
        <end position="241"/>
    </location>
</feature>
<sequence>MITKRIPSVDYFRGFILFLLAAESTDLYHNLDKLFPDNFIITQFFHVKWQGLHFWDLIQPGFMMIAGAALYFSTYKRLDSGDTYGTLWPKVLKRSLLLFLFGTGLHCLGKEKLVFELWNVLTQLSVTTIIAFFLLRFSIPLQIAASLLLLLLAHSLYVFSDIPGYNEPYTPDKNFGSYMDMLLMGKLSGGHWIAINCIPTAAHTIWGALIGRIIHRSTSHQVVIRTLIGLGLLGILVGYGLDFAGIPIIKRTATLSFTLASGGWISLLMAAFYLNWERSQAIIPAPDYILSFGKNSIFIYLFFESVGPQWLNKASYVFVGGFLEKVHITENIAELVNSLVVLGIIGGIAVWLDKHKIYISL</sequence>
<accession>A0A2S2DWQ6</accession>
<evidence type="ECO:0000313" key="3">
    <source>
        <dbReference type="Proteomes" id="UP000245468"/>
    </source>
</evidence>
<keyword evidence="1" id="KW-0812">Transmembrane</keyword>
<dbReference type="Proteomes" id="UP000245468">
    <property type="component" value="Chromosome"/>
</dbReference>
<dbReference type="KEGG" id="psez:HME7025_01979"/>
<evidence type="ECO:0008006" key="4">
    <source>
        <dbReference type="Google" id="ProtNLM"/>
    </source>
</evidence>
<dbReference type="EMBL" id="CP029346">
    <property type="protein sequence ID" value="AWL09828.1"/>
    <property type="molecule type" value="Genomic_DNA"/>
</dbReference>
<feature type="transmembrane region" description="Helical" evidence="1">
    <location>
        <begin position="115"/>
        <end position="134"/>
    </location>
</feature>
<feature type="transmembrane region" description="Helical" evidence="1">
    <location>
        <begin position="331"/>
        <end position="352"/>
    </location>
</feature>
<protein>
    <recommendedName>
        <fullName evidence="4">DUF5009 domain-containing protein</fullName>
    </recommendedName>
</protein>
<organism evidence="2 3">
    <name type="scientific">Aquirufa nivalisilvae</name>
    <dbReference type="NCBI Taxonomy" id="2516557"/>
    <lineage>
        <taxon>Bacteria</taxon>
        <taxon>Pseudomonadati</taxon>
        <taxon>Bacteroidota</taxon>
        <taxon>Cytophagia</taxon>
        <taxon>Cytophagales</taxon>
        <taxon>Flectobacillaceae</taxon>
        <taxon>Aquirufa</taxon>
    </lineage>
</organism>
<gene>
    <name evidence="2" type="ORF">HME7025_01979</name>
</gene>
<evidence type="ECO:0000256" key="1">
    <source>
        <dbReference type="SAM" id="Phobius"/>
    </source>
</evidence>
<feature type="transmembrane region" description="Helical" evidence="1">
    <location>
        <begin position="288"/>
        <end position="311"/>
    </location>
</feature>
<feature type="transmembrane region" description="Helical" evidence="1">
    <location>
        <begin position="51"/>
        <end position="71"/>
    </location>
</feature>
<feature type="transmembrane region" description="Helical" evidence="1">
    <location>
        <begin position="141"/>
        <end position="159"/>
    </location>
</feature>
<dbReference type="RefSeq" id="WP_161956233.1">
    <property type="nucleotide sequence ID" value="NZ_CP029346.1"/>
</dbReference>
<feature type="transmembrane region" description="Helical" evidence="1">
    <location>
        <begin position="253"/>
        <end position="276"/>
    </location>
</feature>
<reference evidence="3" key="1">
    <citation type="submission" date="2018-05" db="EMBL/GenBank/DDBJ databases">
        <title>Pseudarcicella sp. HME7025 Genome sequencing and assembly.</title>
        <authorList>
            <person name="Kim H."/>
            <person name="Kang H."/>
            <person name="Joh K."/>
        </authorList>
    </citation>
    <scope>NUCLEOTIDE SEQUENCE [LARGE SCALE GENOMIC DNA]</scope>
    <source>
        <strain evidence="3">HME7025</strain>
    </source>
</reference>
<proteinExistence type="predicted"/>
<feature type="transmembrane region" description="Helical" evidence="1">
    <location>
        <begin position="189"/>
        <end position="210"/>
    </location>
</feature>
<name>A0A2S2DWQ6_9BACT</name>